<reference evidence="3" key="1">
    <citation type="submission" date="2021-04" db="EMBL/GenBank/DDBJ databases">
        <title>Isolation of p-tert-butylphenol degrading bacteria Sphingobium phenoxybenzoativorans Tas13 from active sludge.</title>
        <authorList>
            <person name="Li Y."/>
        </authorList>
    </citation>
    <scope>NUCLEOTIDE SEQUENCE</scope>
    <source>
        <strain evidence="3">Tas13</strain>
    </source>
</reference>
<dbReference type="RefSeq" id="WP_212607845.1">
    <property type="nucleotide sequence ID" value="NZ_CP073910.1"/>
</dbReference>
<sequence length="177" mass="18851">MLRPRVLVIDDSLTIRAMFEELLLADPELKLVGLAESAEEALAMIDQVTPDVIAVDLHLPGLNGLDFLDRIKDHWHPMSAVLVSSSAKHKSDICKEAFARGAVACFDKSKLIANGAKLCQLLKDAAQGHFNHASYRTCGTTLPTKAEAAPAATDAEDAKAASDPAYFSSTSSSAMLG</sequence>
<feature type="domain" description="Response regulatory" evidence="2">
    <location>
        <begin position="5"/>
        <end position="123"/>
    </location>
</feature>
<feature type="modified residue" description="4-aspartylphosphate" evidence="1">
    <location>
        <position position="56"/>
    </location>
</feature>
<dbReference type="EMBL" id="CP073910">
    <property type="protein sequence ID" value="QUT03941.1"/>
    <property type="molecule type" value="Genomic_DNA"/>
</dbReference>
<evidence type="ECO:0000256" key="1">
    <source>
        <dbReference type="PROSITE-ProRule" id="PRU00169"/>
    </source>
</evidence>
<evidence type="ECO:0000259" key="2">
    <source>
        <dbReference type="PROSITE" id="PS50110"/>
    </source>
</evidence>
<dbReference type="SMART" id="SM00448">
    <property type="entry name" value="REC"/>
    <property type="match status" value="1"/>
</dbReference>
<gene>
    <name evidence="3" type="ORF">KFK14_12350</name>
</gene>
<dbReference type="SUPFAM" id="SSF52172">
    <property type="entry name" value="CheY-like"/>
    <property type="match status" value="1"/>
</dbReference>
<accession>A0A975PZP4</accession>
<dbReference type="InterPro" id="IPR001789">
    <property type="entry name" value="Sig_transdc_resp-reg_receiver"/>
</dbReference>
<evidence type="ECO:0000313" key="4">
    <source>
        <dbReference type="Proteomes" id="UP000681425"/>
    </source>
</evidence>
<dbReference type="CDD" id="cd17541">
    <property type="entry name" value="REC_CheB-like"/>
    <property type="match status" value="1"/>
</dbReference>
<keyword evidence="4" id="KW-1185">Reference proteome</keyword>
<dbReference type="Proteomes" id="UP000681425">
    <property type="component" value="Chromosome"/>
</dbReference>
<dbReference type="Pfam" id="PF00072">
    <property type="entry name" value="Response_reg"/>
    <property type="match status" value="1"/>
</dbReference>
<protein>
    <submittedName>
        <fullName evidence="3">Response regulator</fullName>
    </submittedName>
</protein>
<organism evidence="3 4">
    <name type="scientific">Sphingobium phenoxybenzoativorans</name>
    <dbReference type="NCBI Taxonomy" id="1592790"/>
    <lineage>
        <taxon>Bacteria</taxon>
        <taxon>Pseudomonadati</taxon>
        <taxon>Pseudomonadota</taxon>
        <taxon>Alphaproteobacteria</taxon>
        <taxon>Sphingomonadales</taxon>
        <taxon>Sphingomonadaceae</taxon>
        <taxon>Sphingobium</taxon>
    </lineage>
</organism>
<dbReference type="GO" id="GO:0000160">
    <property type="term" value="P:phosphorelay signal transduction system"/>
    <property type="evidence" value="ECO:0007669"/>
    <property type="project" value="InterPro"/>
</dbReference>
<evidence type="ECO:0000313" key="3">
    <source>
        <dbReference type="EMBL" id="QUT03941.1"/>
    </source>
</evidence>
<dbReference type="InterPro" id="IPR011006">
    <property type="entry name" value="CheY-like_superfamily"/>
</dbReference>
<keyword evidence="1" id="KW-0597">Phosphoprotein</keyword>
<dbReference type="PANTHER" id="PTHR42872:SF6">
    <property type="entry name" value="PROTEIN-GLUTAMATE METHYLESTERASE_PROTEIN-GLUTAMINE GLUTAMINASE"/>
    <property type="match status" value="1"/>
</dbReference>
<proteinExistence type="predicted"/>
<dbReference type="PANTHER" id="PTHR42872">
    <property type="entry name" value="PROTEIN-GLUTAMATE METHYLESTERASE/PROTEIN-GLUTAMINE GLUTAMINASE"/>
    <property type="match status" value="1"/>
</dbReference>
<dbReference type="AlphaFoldDB" id="A0A975PZP4"/>
<dbReference type="Gene3D" id="3.40.50.2300">
    <property type="match status" value="1"/>
</dbReference>
<dbReference type="PROSITE" id="PS50110">
    <property type="entry name" value="RESPONSE_REGULATORY"/>
    <property type="match status" value="1"/>
</dbReference>
<dbReference type="KEGG" id="spph:KFK14_12350"/>
<name>A0A975PZP4_9SPHN</name>